<dbReference type="Pfam" id="PF15341">
    <property type="entry name" value="SLX9"/>
    <property type="match status" value="1"/>
</dbReference>
<comment type="similarity">
    <text evidence="2">Belongs to the SLX9 family.</text>
</comment>
<comment type="caution">
    <text evidence="5">The sequence shown here is derived from an EMBL/GenBank/DDBJ whole genome shotgun (WGS) entry which is preliminary data.</text>
</comment>
<name>A0A1D2MMM8_ORCCI</name>
<accession>A0A1D2MMM8</accession>
<sequence length="301" mass="33144">MSFDVDLLSIFKSQVLISIRMGKVKSRGDQRRGVKGASGSGGRGRGGNDIQLKKTVGKISADISAISLGPPSIHKSKILKKTTSSSGLLTSNFASRLSVLNKQKKKVTFCQNLIAEGLKDQKRTLGENAKHYFKVIHPSAIAKRSSKKGAPLRGSDEDATDSLIPDGDEVLLNTATPELRRMIKSSVKCKKIRLKAKKETFKKRMELIKLKRDEVVKAKQRQQTAIVGDMHPMLQALPSFAEEEDRKIIETELAKIIQDQEDQAKSVPKKTKYNVKKTQKAILDSLKFFEAAGVSAGLTSK</sequence>
<feature type="region of interest" description="Disordered" evidence="4">
    <location>
        <begin position="27"/>
        <end position="50"/>
    </location>
</feature>
<evidence type="ECO:0000313" key="5">
    <source>
        <dbReference type="EMBL" id="ODM94074.1"/>
    </source>
</evidence>
<evidence type="ECO:0008006" key="7">
    <source>
        <dbReference type="Google" id="ProtNLM"/>
    </source>
</evidence>
<dbReference type="GO" id="GO:0030688">
    <property type="term" value="C:preribosome, small subunit precursor"/>
    <property type="evidence" value="ECO:0007669"/>
    <property type="project" value="InterPro"/>
</dbReference>
<dbReference type="GO" id="GO:0005730">
    <property type="term" value="C:nucleolus"/>
    <property type="evidence" value="ECO:0007669"/>
    <property type="project" value="UniProtKB-SubCell"/>
</dbReference>
<keyword evidence="6" id="KW-1185">Reference proteome</keyword>
<gene>
    <name evidence="5" type="ORF">Ocin01_12603</name>
</gene>
<evidence type="ECO:0000256" key="1">
    <source>
        <dbReference type="ARBA" id="ARBA00004604"/>
    </source>
</evidence>
<dbReference type="Proteomes" id="UP000094527">
    <property type="component" value="Unassembled WGS sequence"/>
</dbReference>
<dbReference type="GO" id="GO:0030686">
    <property type="term" value="C:90S preribosome"/>
    <property type="evidence" value="ECO:0007669"/>
    <property type="project" value="InterPro"/>
</dbReference>
<protein>
    <recommendedName>
        <fullName evidence="7">Ribosome biogenesis protein SLX9</fullName>
    </recommendedName>
</protein>
<reference evidence="5 6" key="1">
    <citation type="journal article" date="2016" name="Genome Biol. Evol.">
        <title>Gene Family Evolution Reflects Adaptation to Soil Environmental Stressors in the Genome of the Collembolan Orchesella cincta.</title>
        <authorList>
            <person name="Faddeeva-Vakhrusheva A."/>
            <person name="Derks M.F."/>
            <person name="Anvar S.Y."/>
            <person name="Agamennone V."/>
            <person name="Suring W."/>
            <person name="Smit S."/>
            <person name="van Straalen N.M."/>
            <person name="Roelofs D."/>
        </authorList>
    </citation>
    <scope>NUCLEOTIDE SEQUENCE [LARGE SCALE GENOMIC DNA]</scope>
    <source>
        <tissue evidence="5">Mixed pool</tissue>
    </source>
</reference>
<evidence type="ECO:0000256" key="4">
    <source>
        <dbReference type="SAM" id="MobiDB-lite"/>
    </source>
</evidence>
<dbReference type="AlphaFoldDB" id="A0A1D2MMM8"/>
<proteinExistence type="inferred from homology"/>
<dbReference type="OrthoDB" id="18703at2759"/>
<evidence type="ECO:0000256" key="2">
    <source>
        <dbReference type="ARBA" id="ARBA00011022"/>
    </source>
</evidence>
<feature type="compositionally biased region" description="Gly residues" evidence="4">
    <location>
        <begin position="36"/>
        <end position="47"/>
    </location>
</feature>
<evidence type="ECO:0000313" key="6">
    <source>
        <dbReference type="Proteomes" id="UP000094527"/>
    </source>
</evidence>
<dbReference type="EMBL" id="LJIJ01000865">
    <property type="protein sequence ID" value="ODM94074.1"/>
    <property type="molecule type" value="Genomic_DNA"/>
</dbReference>
<dbReference type="GO" id="GO:0000462">
    <property type="term" value="P:maturation of SSU-rRNA from tricistronic rRNA transcript (SSU-rRNA, 5.8S rRNA, LSU-rRNA)"/>
    <property type="evidence" value="ECO:0007669"/>
    <property type="project" value="InterPro"/>
</dbReference>
<evidence type="ECO:0000256" key="3">
    <source>
        <dbReference type="ARBA" id="ARBA00023242"/>
    </source>
</evidence>
<comment type="subcellular location">
    <subcellularLocation>
        <location evidence="1">Nucleus</location>
        <location evidence="1">Nucleolus</location>
    </subcellularLocation>
</comment>
<keyword evidence="3" id="KW-0539">Nucleus</keyword>
<dbReference type="InterPro" id="IPR028160">
    <property type="entry name" value="Slx9-like"/>
</dbReference>
<organism evidence="5 6">
    <name type="scientific">Orchesella cincta</name>
    <name type="common">Springtail</name>
    <name type="synonym">Podura cincta</name>
    <dbReference type="NCBI Taxonomy" id="48709"/>
    <lineage>
        <taxon>Eukaryota</taxon>
        <taxon>Metazoa</taxon>
        <taxon>Ecdysozoa</taxon>
        <taxon>Arthropoda</taxon>
        <taxon>Hexapoda</taxon>
        <taxon>Collembola</taxon>
        <taxon>Entomobryomorpha</taxon>
        <taxon>Entomobryoidea</taxon>
        <taxon>Orchesellidae</taxon>
        <taxon>Orchesellinae</taxon>
        <taxon>Orchesella</taxon>
    </lineage>
</organism>